<evidence type="ECO:0000256" key="1">
    <source>
        <dbReference type="SAM" id="Phobius"/>
    </source>
</evidence>
<protein>
    <recommendedName>
        <fullName evidence="4">ABC-2 type transport system permease protein</fullName>
    </recommendedName>
</protein>
<gene>
    <name evidence="2" type="ORF">SAMN05421869_105421</name>
</gene>
<dbReference type="Proteomes" id="UP000199202">
    <property type="component" value="Unassembled WGS sequence"/>
</dbReference>
<reference evidence="2 3" key="1">
    <citation type="submission" date="2016-10" db="EMBL/GenBank/DDBJ databases">
        <authorList>
            <person name="de Groot N.N."/>
        </authorList>
    </citation>
    <scope>NUCLEOTIDE SEQUENCE [LARGE SCALE GENOMIC DNA]</scope>
    <source>
        <strain evidence="2 3">CGMCC 4.6533</strain>
    </source>
</reference>
<name>A0A1G8KJ76_9ACTN</name>
<dbReference type="EMBL" id="FNDJ01000005">
    <property type="protein sequence ID" value="SDI43497.1"/>
    <property type="molecule type" value="Genomic_DNA"/>
</dbReference>
<organism evidence="2 3">
    <name type="scientific">Nonomuraea jiangxiensis</name>
    <dbReference type="NCBI Taxonomy" id="633440"/>
    <lineage>
        <taxon>Bacteria</taxon>
        <taxon>Bacillati</taxon>
        <taxon>Actinomycetota</taxon>
        <taxon>Actinomycetes</taxon>
        <taxon>Streptosporangiales</taxon>
        <taxon>Streptosporangiaceae</taxon>
        <taxon>Nonomuraea</taxon>
    </lineage>
</organism>
<keyword evidence="3" id="KW-1185">Reference proteome</keyword>
<evidence type="ECO:0000313" key="3">
    <source>
        <dbReference type="Proteomes" id="UP000199202"/>
    </source>
</evidence>
<dbReference type="AlphaFoldDB" id="A0A1G8KJ76"/>
<evidence type="ECO:0008006" key="4">
    <source>
        <dbReference type="Google" id="ProtNLM"/>
    </source>
</evidence>
<keyword evidence="1" id="KW-1133">Transmembrane helix</keyword>
<accession>A0A1G8KJ76</accession>
<feature type="transmembrane region" description="Helical" evidence="1">
    <location>
        <begin position="45"/>
        <end position="63"/>
    </location>
</feature>
<dbReference type="STRING" id="633440.SAMN05421869_105421"/>
<feature type="transmembrane region" description="Helical" evidence="1">
    <location>
        <begin position="9"/>
        <end position="25"/>
    </location>
</feature>
<sequence>MLLMTGSRLALDLSLRMPMFAGLAFMGSTDNLTGGPMPYPAGEGLAWLLAWVAAGLAAGHAVLRRRDA</sequence>
<evidence type="ECO:0000313" key="2">
    <source>
        <dbReference type="EMBL" id="SDI43497.1"/>
    </source>
</evidence>
<keyword evidence="1" id="KW-0472">Membrane</keyword>
<proteinExistence type="predicted"/>
<keyword evidence="1" id="KW-0812">Transmembrane</keyword>